<accession>A0A7C8Z0P5</accession>
<organism evidence="1">
    <name type="scientific">Opuntia streptacantha</name>
    <name type="common">Prickly pear cactus</name>
    <name type="synonym">Opuntia cardona</name>
    <dbReference type="NCBI Taxonomy" id="393608"/>
    <lineage>
        <taxon>Eukaryota</taxon>
        <taxon>Viridiplantae</taxon>
        <taxon>Streptophyta</taxon>
        <taxon>Embryophyta</taxon>
        <taxon>Tracheophyta</taxon>
        <taxon>Spermatophyta</taxon>
        <taxon>Magnoliopsida</taxon>
        <taxon>eudicotyledons</taxon>
        <taxon>Gunneridae</taxon>
        <taxon>Pentapetalae</taxon>
        <taxon>Caryophyllales</taxon>
        <taxon>Cactineae</taxon>
        <taxon>Cactaceae</taxon>
        <taxon>Opuntioideae</taxon>
        <taxon>Opuntia</taxon>
    </lineage>
</organism>
<reference evidence="1" key="2">
    <citation type="submission" date="2020-07" db="EMBL/GenBank/DDBJ databases">
        <authorList>
            <person name="Vera ALvarez R."/>
            <person name="Arias-Moreno D.M."/>
            <person name="Jimenez-Jacinto V."/>
            <person name="Jimenez-Bremont J.F."/>
            <person name="Swaminathan K."/>
            <person name="Moose S.P."/>
            <person name="Guerrero-Gonzalez M.L."/>
            <person name="Marino-Ramirez L."/>
            <person name="Landsman D."/>
            <person name="Rodriguez-Kessler M."/>
            <person name="Delgado-Sanchez P."/>
        </authorList>
    </citation>
    <scope>NUCLEOTIDE SEQUENCE</scope>
    <source>
        <tissue evidence="1">Cladode</tissue>
    </source>
</reference>
<name>A0A7C8Z0P5_OPUST</name>
<reference evidence="1" key="1">
    <citation type="journal article" date="2013" name="J. Plant Res.">
        <title>Effect of fungi and light on seed germination of three Opuntia species from semiarid lands of central Mexico.</title>
        <authorList>
            <person name="Delgado-Sanchez P."/>
            <person name="Jimenez-Bremont J.F."/>
            <person name="Guerrero-Gonzalez Mde L."/>
            <person name="Flores J."/>
        </authorList>
    </citation>
    <scope>NUCLEOTIDE SEQUENCE</scope>
    <source>
        <tissue evidence="1">Cladode</tissue>
    </source>
</reference>
<proteinExistence type="predicted"/>
<protein>
    <submittedName>
        <fullName evidence="1">Uncharacterized protein</fullName>
    </submittedName>
</protein>
<sequence>MLFIFYSPQKRQRDCSTSFYALSWNAFDRERAAGFACNALSGSDFSAFPSVWDWNALNIPPFVMGLLFPGVIPNVLHIELFAAASGSSILSVLGIHRFFSLFSSSCKFRSLECFPKGDASPEQLLFPELEAGFPGVAFQPHPIGGTIGNVMFGMQNPGVIIIGGEFQGTRKVLLGTPPYAIPFQPKFQG</sequence>
<dbReference type="AlphaFoldDB" id="A0A7C8Z0P5"/>
<dbReference type="EMBL" id="GISG01077241">
    <property type="protein sequence ID" value="MBA4631314.1"/>
    <property type="molecule type" value="Transcribed_RNA"/>
</dbReference>
<evidence type="ECO:0000313" key="1">
    <source>
        <dbReference type="EMBL" id="MBA4631314.1"/>
    </source>
</evidence>